<reference evidence="2 3" key="1">
    <citation type="submission" date="2024-04" db="EMBL/GenBank/DDBJ databases">
        <title>Defined microbial consortia suppress multidrug-resistant proinflammatory Enterobacteriaceae via ecological control.</title>
        <authorList>
            <person name="Furuichi M."/>
            <person name="Kawaguchi T."/>
            <person name="Pust M."/>
            <person name="Yasuma K."/>
            <person name="Plichta D."/>
            <person name="Hasegawa N."/>
            <person name="Ohya T."/>
            <person name="Bhattarai S."/>
            <person name="Sasajima S."/>
            <person name="Aoto Y."/>
            <person name="Tuganbaev T."/>
            <person name="Yaginuma M."/>
            <person name="Ueda M."/>
            <person name="Okahashi N."/>
            <person name="Amafuji K."/>
            <person name="Kiridooshi Y."/>
            <person name="Sugita K."/>
            <person name="Strazar M."/>
            <person name="Skelly A."/>
            <person name="Suda W."/>
            <person name="Hattori M."/>
            <person name="Nakamoto N."/>
            <person name="Caballero S."/>
            <person name="Norman J."/>
            <person name="Olle B."/>
            <person name="Tanoue T."/>
            <person name="Arita M."/>
            <person name="Bucci V."/>
            <person name="Atarashi K."/>
            <person name="Xavier R."/>
            <person name="Honda K."/>
        </authorList>
    </citation>
    <scope>NUCLEOTIDE SEQUENCE [LARGE SCALE GENOMIC DNA]</scope>
    <source>
        <strain evidence="3">k04-0078-D8-1</strain>
    </source>
</reference>
<feature type="region of interest" description="Disordered" evidence="1">
    <location>
        <begin position="51"/>
        <end position="71"/>
    </location>
</feature>
<keyword evidence="3" id="KW-1185">Reference proteome</keyword>
<accession>A0ABQ0BJT5</accession>
<sequence length="71" mass="7680">MWNDTQQKQAHVKDVFFLSGNVERYTNNKGGQSYGGNEIYNCGSGKLLYPGTAGRNGDEKGTASGKRGHAL</sequence>
<evidence type="ECO:0000313" key="3">
    <source>
        <dbReference type="Proteomes" id="UP001600943"/>
    </source>
</evidence>
<gene>
    <name evidence="2" type="ORF">K040078D81_58260</name>
</gene>
<dbReference type="Proteomes" id="UP001600943">
    <property type="component" value="Unassembled WGS sequence"/>
</dbReference>
<organism evidence="2 3">
    <name type="scientific">Blautia hominis</name>
    <dbReference type="NCBI Taxonomy" id="2025493"/>
    <lineage>
        <taxon>Bacteria</taxon>
        <taxon>Bacillati</taxon>
        <taxon>Bacillota</taxon>
        <taxon>Clostridia</taxon>
        <taxon>Lachnospirales</taxon>
        <taxon>Lachnospiraceae</taxon>
        <taxon>Blautia</taxon>
    </lineage>
</organism>
<name>A0ABQ0BJT5_9FIRM</name>
<evidence type="ECO:0000256" key="1">
    <source>
        <dbReference type="SAM" id="MobiDB-lite"/>
    </source>
</evidence>
<dbReference type="EMBL" id="BAABYW010000002">
    <property type="protein sequence ID" value="GAA6411709.1"/>
    <property type="molecule type" value="Genomic_DNA"/>
</dbReference>
<protein>
    <submittedName>
        <fullName evidence="2">Uncharacterized protein</fullName>
    </submittedName>
</protein>
<comment type="caution">
    <text evidence="2">The sequence shown here is derived from an EMBL/GenBank/DDBJ whole genome shotgun (WGS) entry which is preliminary data.</text>
</comment>
<proteinExistence type="predicted"/>
<evidence type="ECO:0000313" key="2">
    <source>
        <dbReference type="EMBL" id="GAA6411709.1"/>
    </source>
</evidence>